<dbReference type="PANTHER" id="PTHR43198:SF2">
    <property type="entry name" value="SI:CH1073-67J19.1-RELATED"/>
    <property type="match status" value="1"/>
</dbReference>
<protein>
    <recommendedName>
        <fullName evidence="1">Thiaminase-2/PQQC domain-containing protein</fullName>
    </recommendedName>
</protein>
<name>A0A0D0AEG9_9AGAM</name>
<dbReference type="GO" id="GO:0005829">
    <property type="term" value="C:cytosol"/>
    <property type="evidence" value="ECO:0007669"/>
    <property type="project" value="TreeGrafter"/>
</dbReference>
<gene>
    <name evidence="2" type="ORF">CY34DRAFT_109494</name>
</gene>
<keyword evidence="3" id="KW-1185">Reference proteome</keyword>
<dbReference type="AlphaFoldDB" id="A0A0D0AEG9"/>
<feature type="domain" description="Thiaminase-2/PQQC" evidence="1">
    <location>
        <begin position="62"/>
        <end position="269"/>
    </location>
</feature>
<reference evidence="3" key="2">
    <citation type="submission" date="2015-01" db="EMBL/GenBank/DDBJ databases">
        <title>Evolutionary Origins and Diversification of the Mycorrhizal Mutualists.</title>
        <authorList>
            <consortium name="DOE Joint Genome Institute"/>
            <consortium name="Mycorrhizal Genomics Consortium"/>
            <person name="Kohler A."/>
            <person name="Kuo A."/>
            <person name="Nagy L.G."/>
            <person name="Floudas D."/>
            <person name="Copeland A."/>
            <person name="Barry K.W."/>
            <person name="Cichocki N."/>
            <person name="Veneault-Fourrey C."/>
            <person name="LaButti K."/>
            <person name="Lindquist E.A."/>
            <person name="Lipzen A."/>
            <person name="Lundell T."/>
            <person name="Morin E."/>
            <person name="Murat C."/>
            <person name="Riley R."/>
            <person name="Ohm R."/>
            <person name="Sun H."/>
            <person name="Tunlid A."/>
            <person name="Henrissat B."/>
            <person name="Grigoriev I.V."/>
            <person name="Hibbett D.S."/>
            <person name="Martin F."/>
        </authorList>
    </citation>
    <scope>NUCLEOTIDE SEQUENCE [LARGE SCALE GENOMIC DNA]</scope>
    <source>
        <strain evidence="3">UH-Slu-Lm8-n1</strain>
    </source>
</reference>
<dbReference type="HOGENOM" id="CLU_1016265_0_0_1"/>
<dbReference type="SUPFAM" id="SSF48613">
    <property type="entry name" value="Heme oxygenase-like"/>
    <property type="match status" value="1"/>
</dbReference>
<dbReference type="GO" id="GO:0006772">
    <property type="term" value="P:thiamine metabolic process"/>
    <property type="evidence" value="ECO:0007669"/>
    <property type="project" value="UniProtKB-ARBA"/>
</dbReference>
<reference evidence="2 3" key="1">
    <citation type="submission" date="2014-04" db="EMBL/GenBank/DDBJ databases">
        <authorList>
            <consortium name="DOE Joint Genome Institute"/>
            <person name="Kuo A."/>
            <person name="Ruytinx J."/>
            <person name="Rineau F."/>
            <person name="Colpaert J."/>
            <person name="Kohler A."/>
            <person name="Nagy L.G."/>
            <person name="Floudas D."/>
            <person name="Copeland A."/>
            <person name="Barry K.W."/>
            <person name="Cichocki N."/>
            <person name="Veneault-Fourrey C."/>
            <person name="LaButti K."/>
            <person name="Lindquist E.A."/>
            <person name="Lipzen A."/>
            <person name="Lundell T."/>
            <person name="Morin E."/>
            <person name="Murat C."/>
            <person name="Sun H."/>
            <person name="Tunlid A."/>
            <person name="Henrissat B."/>
            <person name="Grigoriev I.V."/>
            <person name="Hibbett D.S."/>
            <person name="Martin F."/>
            <person name="Nordberg H.P."/>
            <person name="Cantor M.N."/>
            <person name="Hua S.X."/>
        </authorList>
    </citation>
    <scope>NUCLEOTIDE SEQUENCE [LARGE SCALE GENOMIC DNA]</scope>
    <source>
        <strain evidence="2 3">UH-Slu-Lm8-n1</strain>
    </source>
</reference>
<dbReference type="STRING" id="930992.A0A0D0AEG9"/>
<dbReference type="CDD" id="cd19359">
    <property type="entry name" value="TenA_C_Bt3146-like"/>
    <property type="match status" value="1"/>
</dbReference>
<dbReference type="Gene3D" id="1.20.910.10">
    <property type="entry name" value="Heme oxygenase-like"/>
    <property type="match status" value="1"/>
</dbReference>
<accession>A0A0D0AEG9</accession>
<dbReference type="OrthoDB" id="2792107at2759"/>
<sequence length="274" mass="31643">MSDYSVLANHRLNESATTHDVPAQDLSHDGHLDAGLNDDIPEEYYVLILDLVNRLILDNYDIWNKLLHNQFVEDMRIATADNIPVLDGFKWYMIQDFFYCVQLIAYNADRAAKAPNPTIYERLTKTLNNTLTQWAPNALKTCTDADKLNIPDTVVFGARREEATEKYTKFISDTAEDENWVVSLLAQVPGIQSYYAIARDLQENSVDNTTAWYKIWVVENAKHRKSTVEQINFFKTNYESWKDVPYEKLSKIFRQACQCEIDLWNVALQSGRVA</sequence>
<dbReference type="EMBL" id="KN835524">
    <property type="protein sequence ID" value="KIK36494.1"/>
    <property type="molecule type" value="Genomic_DNA"/>
</dbReference>
<evidence type="ECO:0000313" key="2">
    <source>
        <dbReference type="EMBL" id="KIK36494.1"/>
    </source>
</evidence>
<dbReference type="InterPro" id="IPR050967">
    <property type="entry name" value="Thiamine_Salvage_TenA"/>
</dbReference>
<evidence type="ECO:0000313" key="3">
    <source>
        <dbReference type="Proteomes" id="UP000054485"/>
    </source>
</evidence>
<evidence type="ECO:0000259" key="1">
    <source>
        <dbReference type="Pfam" id="PF03070"/>
    </source>
</evidence>
<dbReference type="InterPro" id="IPR004305">
    <property type="entry name" value="Thiaminase-2/PQQC"/>
</dbReference>
<proteinExistence type="predicted"/>
<dbReference type="InterPro" id="IPR016084">
    <property type="entry name" value="Haem_Oase-like_multi-hlx"/>
</dbReference>
<organism evidence="2 3">
    <name type="scientific">Suillus luteus UH-Slu-Lm8-n1</name>
    <dbReference type="NCBI Taxonomy" id="930992"/>
    <lineage>
        <taxon>Eukaryota</taxon>
        <taxon>Fungi</taxon>
        <taxon>Dikarya</taxon>
        <taxon>Basidiomycota</taxon>
        <taxon>Agaricomycotina</taxon>
        <taxon>Agaricomycetes</taxon>
        <taxon>Agaricomycetidae</taxon>
        <taxon>Boletales</taxon>
        <taxon>Suillineae</taxon>
        <taxon>Suillaceae</taxon>
        <taxon>Suillus</taxon>
    </lineage>
</organism>
<dbReference type="PANTHER" id="PTHR43198">
    <property type="entry name" value="BIFUNCTIONAL TH2 PROTEIN"/>
    <property type="match status" value="1"/>
</dbReference>
<dbReference type="Proteomes" id="UP000054485">
    <property type="component" value="Unassembled WGS sequence"/>
</dbReference>
<dbReference type="Pfam" id="PF03070">
    <property type="entry name" value="TENA_THI-4"/>
    <property type="match status" value="1"/>
</dbReference>
<dbReference type="InParanoid" id="A0A0D0AEG9"/>